<dbReference type="EMBL" id="JARTLO010000024">
    <property type="protein sequence ID" value="MDK4767768.1"/>
    <property type="molecule type" value="Genomic_DNA"/>
</dbReference>
<evidence type="ECO:0000313" key="3">
    <source>
        <dbReference type="Proteomes" id="UP001173597"/>
    </source>
</evidence>
<sequence length="21" mass="2316">MTPPTLTHTLRELEAQVGFAC</sequence>
<evidence type="ECO:0008006" key="5">
    <source>
        <dbReference type="Google" id="ProtNLM"/>
    </source>
</evidence>
<name>A0AAW6X6X4_9GAMM</name>
<evidence type="ECO:0000313" key="2">
    <source>
        <dbReference type="EMBL" id="MDK5173332.1"/>
    </source>
</evidence>
<dbReference type="EMBL" id="JARTOI010000057">
    <property type="protein sequence ID" value="MDK5173332.1"/>
    <property type="molecule type" value="Genomic_DNA"/>
</dbReference>
<dbReference type="Proteomes" id="UP001173597">
    <property type="component" value="Unassembled WGS sequence"/>
</dbReference>
<protein>
    <recommendedName>
        <fullName evidence="5">LysR family transcriptional regulator</fullName>
    </recommendedName>
</protein>
<evidence type="ECO:0000313" key="1">
    <source>
        <dbReference type="EMBL" id="MDK4767768.1"/>
    </source>
</evidence>
<evidence type="ECO:0000313" key="4">
    <source>
        <dbReference type="Proteomes" id="UP001174748"/>
    </source>
</evidence>
<reference evidence="1" key="1">
    <citation type="submission" date="2023-01" db="EMBL/GenBank/DDBJ databases">
        <title>Genomic dissection of endemic carbapenem resistance: metallo-beta-lactamase gene dissemination through clonal, plasmid and integron transfer pathways.</title>
        <authorList>
            <person name="Macesic N."/>
        </authorList>
    </citation>
    <scope>NUCLEOTIDE SEQUENCE</scope>
    <source>
        <strain evidence="2">CPO382</strain>
        <strain evidence="1">CPO573</strain>
    </source>
</reference>
<organism evidence="1 3">
    <name type="scientific">Serratia nevei</name>
    <dbReference type="NCBI Taxonomy" id="2703794"/>
    <lineage>
        <taxon>Bacteria</taxon>
        <taxon>Pseudomonadati</taxon>
        <taxon>Pseudomonadota</taxon>
        <taxon>Gammaproteobacteria</taxon>
        <taxon>Enterobacterales</taxon>
        <taxon>Yersiniaceae</taxon>
        <taxon>Serratia</taxon>
    </lineage>
</organism>
<gene>
    <name evidence="1" type="ORF">P9854_18445</name>
    <name evidence="2" type="ORF">P9921_23060</name>
</gene>
<keyword evidence="4" id="KW-1185">Reference proteome</keyword>
<dbReference type="AlphaFoldDB" id="A0AAW6X6X4"/>
<accession>A0AAW6X6X4</accession>
<dbReference type="Proteomes" id="UP001174748">
    <property type="component" value="Unassembled WGS sequence"/>
</dbReference>
<comment type="caution">
    <text evidence="1">The sequence shown here is derived from an EMBL/GenBank/DDBJ whole genome shotgun (WGS) entry which is preliminary data.</text>
</comment>
<proteinExistence type="predicted"/>
<dbReference type="RefSeq" id="WP_229702030.1">
    <property type="nucleotide sequence ID" value="NZ_CP115009.1"/>
</dbReference>